<accession>A0A4Q0T412</accession>
<evidence type="ECO:0000256" key="1">
    <source>
        <dbReference type="SAM" id="MobiDB-lite"/>
    </source>
</evidence>
<sequence>MPQESNQRPEEIQNAAKHEGVVSAPLKTPPSEHKAAVEPSGSKGDNPSTAGPGQTAVHSTTPENALGRLNPSAPEDANVSPGSATVK</sequence>
<dbReference type="Proteomes" id="UP000289437">
    <property type="component" value="Unassembled WGS sequence"/>
</dbReference>
<gene>
    <name evidence="2" type="ORF">GRAN_0972</name>
</gene>
<dbReference type="EMBL" id="RDSM01000001">
    <property type="protein sequence ID" value="RXH57662.1"/>
    <property type="molecule type" value="Genomic_DNA"/>
</dbReference>
<feature type="region of interest" description="Disordered" evidence="1">
    <location>
        <begin position="1"/>
        <end position="87"/>
    </location>
</feature>
<dbReference type="OrthoDB" id="122661at2"/>
<reference evidence="2 3" key="1">
    <citation type="submission" date="2018-11" db="EMBL/GenBank/DDBJ databases">
        <authorList>
            <person name="Mardanov A.V."/>
            <person name="Ravin N.V."/>
            <person name="Dedysh S.N."/>
        </authorList>
    </citation>
    <scope>NUCLEOTIDE SEQUENCE [LARGE SCALE GENOMIC DNA]</scope>
    <source>
        <strain evidence="2 3">AF10</strain>
    </source>
</reference>
<feature type="compositionally biased region" description="Basic and acidic residues" evidence="1">
    <location>
        <begin position="7"/>
        <end position="20"/>
    </location>
</feature>
<dbReference type="RefSeq" id="WP_128911801.1">
    <property type="nucleotide sequence ID" value="NZ_RDSM01000001.1"/>
</dbReference>
<name>A0A4Q0T412_9BACT</name>
<organism evidence="2 3">
    <name type="scientific">Granulicella sibirica</name>
    <dbReference type="NCBI Taxonomy" id="2479048"/>
    <lineage>
        <taxon>Bacteria</taxon>
        <taxon>Pseudomonadati</taxon>
        <taxon>Acidobacteriota</taxon>
        <taxon>Terriglobia</taxon>
        <taxon>Terriglobales</taxon>
        <taxon>Acidobacteriaceae</taxon>
        <taxon>Granulicella</taxon>
    </lineage>
</organism>
<evidence type="ECO:0000313" key="2">
    <source>
        <dbReference type="EMBL" id="RXH57662.1"/>
    </source>
</evidence>
<protein>
    <submittedName>
        <fullName evidence="2">Uncharacterized protein</fullName>
    </submittedName>
</protein>
<feature type="compositionally biased region" description="Polar residues" evidence="1">
    <location>
        <begin position="43"/>
        <end position="63"/>
    </location>
</feature>
<evidence type="ECO:0000313" key="3">
    <source>
        <dbReference type="Proteomes" id="UP000289437"/>
    </source>
</evidence>
<keyword evidence="3" id="KW-1185">Reference proteome</keyword>
<proteinExistence type="predicted"/>
<comment type="caution">
    <text evidence="2">The sequence shown here is derived from an EMBL/GenBank/DDBJ whole genome shotgun (WGS) entry which is preliminary data.</text>
</comment>
<reference evidence="3" key="2">
    <citation type="submission" date="2019-02" db="EMBL/GenBank/DDBJ databases">
        <title>Granulicella sibirica sp. nov., a psychrotolerant acidobacterium isolated from an organic soil layer in forested tundra, West Siberia.</title>
        <authorList>
            <person name="Oshkin I.Y."/>
            <person name="Kulichevskaya I.S."/>
            <person name="Rijpstra W.I.C."/>
            <person name="Sinninghe Damste J.S."/>
            <person name="Rakitin A.L."/>
            <person name="Ravin N.V."/>
            <person name="Dedysh S.N."/>
        </authorList>
    </citation>
    <scope>NUCLEOTIDE SEQUENCE [LARGE SCALE GENOMIC DNA]</scope>
    <source>
        <strain evidence="3">AF10</strain>
    </source>
</reference>
<dbReference type="AlphaFoldDB" id="A0A4Q0T412"/>